<feature type="compositionally biased region" description="Basic and acidic residues" evidence="3">
    <location>
        <begin position="96"/>
        <end position="108"/>
    </location>
</feature>
<dbReference type="InterPro" id="IPR011330">
    <property type="entry name" value="Glyco_hydro/deAcase_b/a-brl"/>
</dbReference>
<protein>
    <recommendedName>
        <fullName evidence="5">NodB homology domain-containing protein</fullName>
    </recommendedName>
</protein>
<accession>A0A4U6QNE4</accession>
<feature type="compositionally biased region" description="Basic and acidic residues" evidence="3">
    <location>
        <begin position="1"/>
        <end position="18"/>
    </location>
</feature>
<evidence type="ECO:0000259" key="5">
    <source>
        <dbReference type="PROSITE" id="PS51677"/>
    </source>
</evidence>
<dbReference type="InterPro" id="IPR002509">
    <property type="entry name" value="NODB_dom"/>
</dbReference>
<feature type="compositionally biased region" description="Low complexity" evidence="3">
    <location>
        <begin position="618"/>
        <end position="635"/>
    </location>
</feature>
<dbReference type="InterPro" id="IPR051398">
    <property type="entry name" value="Polysacch_Deacetylase"/>
</dbReference>
<evidence type="ECO:0000256" key="1">
    <source>
        <dbReference type="ARBA" id="ARBA00004613"/>
    </source>
</evidence>
<evidence type="ECO:0000313" key="7">
    <source>
        <dbReference type="Proteomes" id="UP000306985"/>
    </source>
</evidence>
<dbReference type="GO" id="GO:0005576">
    <property type="term" value="C:extracellular region"/>
    <property type="evidence" value="ECO:0007669"/>
    <property type="project" value="UniProtKB-SubCell"/>
</dbReference>
<feature type="region of interest" description="Disordered" evidence="3">
    <location>
        <begin position="618"/>
        <end position="668"/>
    </location>
</feature>
<feature type="region of interest" description="Disordered" evidence="3">
    <location>
        <begin position="1"/>
        <end position="160"/>
    </location>
</feature>
<reference evidence="6 7" key="1">
    <citation type="submission" date="2019-05" db="EMBL/GenBank/DDBJ databases">
        <title>Nakamurella sp. N5BH11, whole genome shotgun sequence.</title>
        <authorList>
            <person name="Tuo L."/>
        </authorList>
    </citation>
    <scope>NUCLEOTIDE SEQUENCE [LARGE SCALE GENOMIC DNA]</scope>
    <source>
        <strain evidence="6 7">N5BH11</strain>
    </source>
</reference>
<evidence type="ECO:0000256" key="3">
    <source>
        <dbReference type="SAM" id="MobiDB-lite"/>
    </source>
</evidence>
<dbReference type="Gene3D" id="3.20.20.370">
    <property type="entry name" value="Glycoside hydrolase/deacetylase"/>
    <property type="match status" value="1"/>
</dbReference>
<evidence type="ECO:0000256" key="2">
    <source>
        <dbReference type="ARBA" id="ARBA00022729"/>
    </source>
</evidence>
<feature type="compositionally biased region" description="Low complexity" evidence="3">
    <location>
        <begin position="83"/>
        <end position="95"/>
    </location>
</feature>
<dbReference type="PANTHER" id="PTHR34216">
    <property type="match status" value="1"/>
</dbReference>
<dbReference type="Proteomes" id="UP000306985">
    <property type="component" value="Unassembled WGS sequence"/>
</dbReference>
<keyword evidence="7" id="KW-1185">Reference proteome</keyword>
<feature type="compositionally biased region" description="Basic and acidic residues" evidence="3">
    <location>
        <begin position="66"/>
        <end position="82"/>
    </location>
</feature>
<evidence type="ECO:0000313" key="6">
    <source>
        <dbReference type="EMBL" id="TKV61718.1"/>
    </source>
</evidence>
<dbReference type="CDD" id="cd10967">
    <property type="entry name" value="CE4_GLA_like_6s"/>
    <property type="match status" value="1"/>
</dbReference>
<dbReference type="PANTHER" id="PTHR34216:SF3">
    <property type="entry name" value="POLY-BETA-1,6-N-ACETYL-D-GLUCOSAMINE N-DEACETYLASE"/>
    <property type="match status" value="1"/>
</dbReference>
<evidence type="ECO:0000256" key="4">
    <source>
        <dbReference type="SAM" id="Phobius"/>
    </source>
</evidence>
<keyword evidence="4" id="KW-0812">Transmembrane</keyword>
<proteinExistence type="predicted"/>
<keyword evidence="2" id="KW-0732">Signal</keyword>
<gene>
    <name evidence="6" type="ORF">FDO65_09260</name>
</gene>
<feature type="domain" description="NodB homology" evidence="5">
    <location>
        <begin position="195"/>
        <end position="275"/>
    </location>
</feature>
<comment type="caution">
    <text evidence="6">The sequence shown here is derived from an EMBL/GenBank/DDBJ whole genome shotgun (WGS) entry which is preliminary data.</text>
</comment>
<dbReference type="EMBL" id="SZZH01000001">
    <property type="protein sequence ID" value="TKV61718.1"/>
    <property type="molecule type" value="Genomic_DNA"/>
</dbReference>
<keyword evidence="4" id="KW-1133">Transmembrane helix</keyword>
<sequence length="687" mass="72188">MAAAPRADDLPGHRERHDGHRRPSPAGRRADSRDALGQRTRPARHPDPRRRGGLQARRPGSPRVPRVGDHERAAGRGGDRGLQRPVVRQPQPAQRDSTHRYRRPDQLRGRPGPGAHPPPERGSPLVGRRATGDRRDLRPDRGPPRGDPVTAGAHRRPATRTRRTVTPILALVLALVGWSLVGVVAAPAAGAATGTVVSLTFDDANADQFAAAAKLKSKNMAGTFFMNSGFINAAGYLTLDQVRSMKADGHEIASHTISHPDLAAISLDEAKRQICNDRVNWANWGIPVANFAYPFASSTTAVENAVNTCGDNSARGLGDVRTRFSCGTCTVGETVPPAYKWYTRAPDQVESTWTLADLQKSVTQAEARNNGPWVQLTFHHICAAGAPCPAPSVTSTIFDQFVDWLAARPTTTKVKTVGAVIGGTTKAAIAGPVAPEAPAGTNMIGNASMETFDTATGLPQCFMAGGWGTNTASFAVTTDAHTGSSAVTTTVSGYQSGDAKILPTLDLGQCSPTVTAGQTYTLGEWYKSTGVTQFAVYYRTANGLWNYWTSSPWFAAASTWTQATWTTPVVPAGATAVSFGLNIFSNGTVTTDDLSMVRAVAAAAPSALRSASSTQPAAFVDAAPPPAGSAAAGGPPKKRGDVIRKSSPMPGPALPRVGRGDGRPERGIAPGAVVLAPFVVSPELTRG</sequence>
<dbReference type="Pfam" id="PF01522">
    <property type="entry name" value="Polysacc_deac_1"/>
    <property type="match status" value="1"/>
</dbReference>
<dbReference type="OrthoDB" id="2795102at2"/>
<dbReference type="AlphaFoldDB" id="A0A4U6QNE4"/>
<dbReference type="SUPFAM" id="SSF88713">
    <property type="entry name" value="Glycoside hydrolase/deacetylase"/>
    <property type="match status" value="1"/>
</dbReference>
<name>A0A4U6QNE4_9ACTN</name>
<keyword evidence="4" id="KW-0472">Membrane</keyword>
<dbReference type="Gene3D" id="2.60.120.260">
    <property type="entry name" value="Galactose-binding domain-like"/>
    <property type="match status" value="1"/>
</dbReference>
<dbReference type="PROSITE" id="PS51677">
    <property type="entry name" value="NODB"/>
    <property type="match status" value="1"/>
</dbReference>
<dbReference type="GO" id="GO:0005975">
    <property type="term" value="P:carbohydrate metabolic process"/>
    <property type="evidence" value="ECO:0007669"/>
    <property type="project" value="InterPro"/>
</dbReference>
<comment type="subcellular location">
    <subcellularLocation>
        <location evidence="1">Secreted</location>
    </subcellularLocation>
</comment>
<organism evidence="6 7">
    <name type="scientific">Nakamurella flava</name>
    <dbReference type="NCBI Taxonomy" id="2576308"/>
    <lineage>
        <taxon>Bacteria</taxon>
        <taxon>Bacillati</taxon>
        <taxon>Actinomycetota</taxon>
        <taxon>Actinomycetes</taxon>
        <taxon>Nakamurellales</taxon>
        <taxon>Nakamurellaceae</taxon>
        <taxon>Nakamurella</taxon>
    </lineage>
</organism>
<feature type="transmembrane region" description="Helical" evidence="4">
    <location>
        <begin position="165"/>
        <end position="189"/>
    </location>
</feature>
<dbReference type="GO" id="GO:0016810">
    <property type="term" value="F:hydrolase activity, acting on carbon-nitrogen (but not peptide) bonds"/>
    <property type="evidence" value="ECO:0007669"/>
    <property type="project" value="InterPro"/>
</dbReference>
<feature type="compositionally biased region" description="Basic and acidic residues" evidence="3">
    <location>
        <begin position="130"/>
        <end position="144"/>
    </location>
</feature>